<name>A0A6N8EEX3_9GAMM</name>
<organism evidence="1 2">
    <name type="scientific">Allochromatium palmeri</name>
    <dbReference type="NCBI Taxonomy" id="231048"/>
    <lineage>
        <taxon>Bacteria</taxon>
        <taxon>Pseudomonadati</taxon>
        <taxon>Pseudomonadota</taxon>
        <taxon>Gammaproteobacteria</taxon>
        <taxon>Chromatiales</taxon>
        <taxon>Chromatiaceae</taxon>
        <taxon>Allochromatium</taxon>
    </lineage>
</organism>
<reference evidence="1 2" key="1">
    <citation type="submission" date="2019-11" db="EMBL/GenBank/DDBJ databases">
        <title>Whole-genome sequence of the anaerobic purple sulfur bacterium Allochromatium palmeri DSM 15591.</title>
        <authorList>
            <person name="Kyndt J.A."/>
            <person name="Meyer T.E."/>
        </authorList>
    </citation>
    <scope>NUCLEOTIDE SEQUENCE [LARGE SCALE GENOMIC DNA]</scope>
    <source>
        <strain evidence="1 2">DSM 15591</strain>
    </source>
</reference>
<dbReference type="PANTHER" id="PTHR35105">
    <property type="entry name" value="EXPRESSED PROTEIN"/>
    <property type="match status" value="1"/>
</dbReference>
<accession>A0A6N8EEX3</accession>
<sequence length="227" mass="25804">MVQSPLKIMIGFDPIESVAIHALMHSLMAHASVPLAITPIDINHLGGIYTRPRNPKQSNAFSFTRFLTPWLSGYEGWSLFLDCDMLFRTDVAELFALADPDKAVMVVQHDYTPTTATKYLGTVQYAYPRKNWSSVMLFNNARCRVLTPDYVNTAPALDLHRFSWVDDDRIGALGVQWNHLVGELPPNAEACIVHWTIGGPYFHEYADVEFSDEWRAMYQRVIHCAQL</sequence>
<dbReference type="InterPro" id="IPR029044">
    <property type="entry name" value="Nucleotide-diphossugar_trans"/>
</dbReference>
<dbReference type="PANTHER" id="PTHR35105:SF2">
    <property type="entry name" value="PROTEIN CDI"/>
    <property type="match status" value="1"/>
</dbReference>
<evidence type="ECO:0000313" key="2">
    <source>
        <dbReference type="Proteomes" id="UP000434044"/>
    </source>
</evidence>
<keyword evidence="1" id="KW-0808">Transferase</keyword>
<comment type="caution">
    <text evidence="1">The sequence shown here is derived from an EMBL/GenBank/DDBJ whole genome shotgun (WGS) entry which is preliminary data.</text>
</comment>
<dbReference type="Proteomes" id="UP000434044">
    <property type="component" value="Unassembled WGS sequence"/>
</dbReference>
<gene>
    <name evidence="1" type="ORF">GJ668_17055</name>
</gene>
<keyword evidence="2" id="KW-1185">Reference proteome</keyword>
<dbReference type="SUPFAM" id="SSF53448">
    <property type="entry name" value="Nucleotide-diphospho-sugar transferases"/>
    <property type="match status" value="1"/>
</dbReference>
<dbReference type="OrthoDB" id="583646at2"/>
<dbReference type="RefSeq" id="WP_155451336.1">
    <property type="nucleotide sequence ID" value="NZ_WNKT01000052.1"/>
</dbReference>
<proteinExistence type="predicted"/>
<protein>
    <submittedName>
        <fullName evidence="1">Glycosyltransferase</fullName>
    </submittedName>
</protein>
<dbReference type="EMBL" id="WNKT01000052">
    <property type="protein sequence ID" value="MTW22773.1"/>
    <property type="molecule type" value="Genomic_DNA"/>
</dbReference>
<dbReference type="AlphaFoldDB" id="A0A6N8EEX3"/>
<dbReference type="GO" id="GO:0016740">
    <property type="term" value="F:transferase activity"/>
    <property type="evidence" value="ECO:0007669"/>
    <property type="project" value="UniProtKB-KW"/>
</dbReference>
<dbReference type="Gene3D" id="3.90.550.10">
    <property type="entry name" value="Spore Coat Polysaccharide Biosynthesis Protein SpsA, Chain A"/>
    <property type="match status" value="1"/>
</dbReference>
<evidence type="ECO:0000313" key="1">
    <source>
        <dbReference type="EMBL" id="MTW22773.1"/>
    </source>
</evidence>